<sequence>MKLSPSQRAKVLKTSQKTLAVLDKLFKVLIKIYEQPVEKAKRQFYLEYKMEMTEDEVRELRYRITLSWSVAVFIVLFLIFFIGRSGLK</sequence>
<feature type="transmembrane region" description="Helical" evidence="1">
    <location>
        <begin position="60"/>
        <end position="82"/>
    </location>
</feature>
<comment type="caution">
    <text evidence="2">The sequence shown here is derived from an EMBL/GenBank/DDBJ whole genome shotgun (WGS) entry which is preliminary data.</text>
</comment>
<keyword evidence="1" id="KW-0812">Transmembrane</keyword>
<keyword evidence="1" id="KW-0472">Membrane</keyword>
<dbReference type="AlphaFoldDB" id="A0A167EKE9"/>
<dbReference type="KEGG" id="pcx:LPB68_21665"/>
<keyword evidence="1" id="KW-1133">Transmembrane helix</keyword>
<organism evidence="2 3">
    <name type="scientific">Paenibacillus crassostreae</name>
    <dbReference type="NCBI Taxonomy" id="1763538"/>
    <lineage>
        <taxon>Bacteria</taxon>
        <taxon>Bacillati</taxon>
        <taxon>Bacillota</taxon>
        <taxon>Bacilli</taxon>
        <taxon>Bacillales</taxon>
        <taxon>Paenibacillaceae</taxon>
        <taxon>Paenibacillus</taxon>
    </lineage>
</organism>
<evidence type="ECO:0000313" key="2">
    <source>
        <dbReference type="EMBL" id="OAB75629.1"/>
    </source>
</evidence>
<evidence type="ECO:0000313" key="3">
    <source>
        <dbReference type="Proteomes" id="UP000077134"/>
    </source>
</evidence>
<dbReference type="EMBL" id="LSFN01000007">
    <property type="protein sequence ID" value="OAB75629.1"/>
    <property type="molecule type" value="Genomic_DNA"/>
</dbReference>
<protein>
    <submittedName>
        <fullName evidence="2">Uncharacterized protein</fullName>
    </submittedName>
</protein>
<dbReference type="OrthoDB" id="2990920at2"/>
<gene>
    <name evidence="2" type="ORF">PNBC_08355</name>
</gene>
<evidence type="ECO:0000256" key="1">
    <source>
        <dbReference type="SAM" id="Phobius"/>
    </source>
</evidence>
<accession>A0A167EKE9</accession>
<proteinExistence type="predicted"/>
<reference evidence="2 3" key="1">
    <citation type="submission" date="2016-02" db="EMBL/GenBank/DDBJ databases">
        <title>Paenibacillus sp. LPB0068, isolated from Crassostrea gigas.</title>
        <authorList>
            <person name="Shin S.-K."/>
            <person name="Yi H."/>
        </authorList>
    </citation>
    <scope>NUCLEOTIDE SEQUENCE [LARGE SCALE GENOMIC DNA]</scope>
    <source>
        <strain evidence="2 3">LPB0068</strain>
    </source>
</reference>
<dbReference type="RefSeq" id="WP_068657072.1">
    <property type="nucleotide sequence ID" value="NZ_CP017773.1"/>
</dbReference>
<name>A0A167EKE9_9BACL</name>
<keyword evidence="3" id="KW-1185">Reference proteome</keyword>
<dbReference type="Proteomes" id="UP000077134">
    <property type="component" value="Unassembled WGS sequence"/>
</dbReference>